<dbReference type="PANTHER" id="PTHR23290">
    <property type="entry name" value="RRNA N6-ADENOSINE-METHYLTRANSFERASE METTL5"/>
    <property type="match status" value="1"/>
</dbReference>
<dbReference type="InterPro" id="IPR002052">
    <property type="entry name" value="DNA_methylase_N6_adenine_CS"/>
</dbReference>
<dbReference type="InterPro" id="IPR025714">
    <property type="entry name" value="Methyltranfer_dom"/>
</dbReference>
<evidence type="ECO:0000313" key="2">
    <source>
        <dbReference type="Proteomes" id="UP000694871"/>
    </source>
</evidence>
<dbReference type="SUPFAM" id="SSF53335">
    <property type="entry name" value="S-adenosyl-L-methionine-dependent methyltransferases"/>
    <property type="match status" value="1"/>
</dbReference>
<dbReference type="Pfam" id="PF13847">
    <property type="entry name" value="Methyltransf_31"/>
    <property type="match status" value="1"/>
</dbReference>
<protein>
    <submittedName>
        <fullName evidence="3">Methyltransferase-like protein 5</fullName>
    </submittedName>
</protein>
<feature type="non-terminal residue" evidence="3">
    <location>
        <position position="1"/>
    </location>
</feature>
<feature type="domain" description="Methyltransferase" evidence="1">
    <location>
        <begin position="3"/>
        <end position="81"/>
    </location>
</feature>
<dbReference type="CDD" id="cd02440">
    <property type="entry name" value="AdoMet_MTases"/>
    <property type="match status" value="1"/>
</dbReference>
<sequence length="126" mass="14287">LCIGFDVDADALEVFNRNAEEFELTNIDMVQCNICSLPDEMAKTFDTVIMNPPFGTKHNKGMDMAFLKTALRMARTAVYSLHKTSTRQHIQKKADDWKVKMEVLAGTNHLSLNSLKAHDVILQLKF</sequence>
<proteinExistence type="predicted"/>
<gene>
    <name evidence="3" type="primary">LOC107124989</name>
</gene>
<dbReference type="PANTHER" id="PTHR23290:SF0">
    <property type="entry name" value="RRNA N6-ADENOSINE-METHYLTRANSFERASE METTL5"/>
    <property type="match status" value="1"/>
</dbReference>
<name>A0ABM1LDB8_GEKJA</name>
<dbReference type="Proteomes" id="UP000694871">
    <property type="component" value="Unplaced"/>
</dbReference>
<evidence type="ECO:0000259" key="1">
    <source>
        <dbReference type="Pfam" id="PF13847"/>
    </source>
</evidence>
<dbReference type="GeneID" id="107124989"/>
<dbReference type="InterPro" id="IPR029063">
    <property type="entry name" value="SAM-dependent_MTases_sf"/>
</dbReference>
<reference evidence="3" key="1">
    <citation type="submission" date="2025-08" db="UniProtKB">
        <authorList>
            <consortium name="RefSeq"/>
        </authorList>
    </citation>
    <scope>IDENTIFICATION</scope>
</reference>
<keyword evidence="2" id="KW-1185">Reference proteome</keyword>
<dbReference type="InterPro" id="IPR051720">
    <property type="entry name" value="rRNA_MeTrfase/Polyamine_Synth"/>
</dbReference>
<dbReference type="RefSeq" id="XP_015283955.1">
    <property type="nucleotide sequence ID" value="XM_015428469.1"/>
</dbReference>
<accession>A0ABM1LDB8</accession>
<dbReference type="Gene3D" id="3.40.50.150">
    <property type="entry name" value="Vaccinia Virus protein VP39"/>
    <property type="match status" value="1"/>
</dbReference>
<organism evidence="2 3">
    <name type="scientific">Gekko japonicus</name>
    <name type="common">Schlegel's Japanese gecko</name>
    <dbReference type="NCBI Taxonomy" id="146911"/>
    <lineage>
        <taxon>Eukaryota</taxon>
        <taxon>Metazoa</taxon>
        <taxon>Chordata</taxon>
        <taxon>Craniata</taxon>
        <taxon>Vertebrata</taxon>
        <taxon>Euteleostomi</taxon>
        <taxon>Lepidosauria</taxon>
        <taxon>Squamata</taxon>
        <taxon>Bifurcata</taxon>
        <taxon>Gekkota</taxon>
        <taxon>Gekkonidae</taxon>
        <taxon>Gekkoninae</taxon>
        <taxon>Gekko</taxon>
    </lineage>
</organism>
<evidence type="ECO:0000313" key="3">
    <source>
        <dbReference type="RefSeq" id="XP_015283955.1"/>
    </source>
</evidence>
<dbReference type="PROSITE" id="PS00092">
    <property type="entry name" value="N6_MTASE"/>
    <property type="match status" value="1"/>
</dbReference>